<dbReference type="SUPFAM" id="SSF54928">
    <property type="entry name" value="RNA-binding domain, RBD"/>
    <property type="match status" value="1"/>
</dbReference>
<evidence type="ECO:0000313" key="7">
    <source>
        <dbReference type="RefSeq" id="XP_065666093.1"/>
    </source>
</evidence>
<feature type="compositionally biased region" description="Acidic residues" evidence="4">
    <location>
        <begin position="712"/>
        <end position="724"/>
    </location>
</feature>
<dbReference type="Gene3D" id="3.30.70.330">
    <property type="match status" value="1"/>
</dbReference>
<keyword evidence="6" id="KW-1185">Reference proteome</keyword>
<feature type="compositionally biased region" description="Polar residues" evidence="4">
    <location>
        <begin position="524"/>
        <end position="533"/>
    </location>
</feature>
<sequence length="724" mass="82426">MNKQEEYVSITMMRELMNTQKETIFSFFRKTVTNLNLQIESFQKNVQDLRNELHEIKVGMNFVGHICDDKVTEEKINVKKIQGKISSDNSDLKLKSVNKEDRRKRSLRIDGLAESGDKKDWEVIKTKVKNFFAEKLEIDREIKIERARRVGKVNPGRERTVVLKLHDFEDKEIIMEKVHKLTGGGKKGKKKKGITLNINDFLKSEDPNKSFIPPRKNWADQDDDSEAVVLAEEYGGPPRSAKPVVDISKLPSAPRSSLGVEIDMSRLPSKPPYTAFLGNLPFDVTENDIKDLFRGLKVENIRFPLDNGRMKGFGYAEFNDIDQLKQALALTNEKIRTRQIRIDIADAAGKDSMGKGSYQIDDKTGGDWRRELASTNGPSMNGDRRDVRGNDFARREGGFRHQDASGPADLDDKWRKDDPPPPIPHSSRDKPSGGLRENRSQDPWRAPRDDSSFSGNKNDHDFRGPPREYGAPRDGRGGGYRDNRESFKNDGRGGAGWRNKDTKDEYPPSEDAPKERPKLVLQPKSVTESTINEFSKKTSIFGEARPVDTAAKEKLIEEKLSQMQTSDRKRDDKVPQRSHSPDGVRSPRRTSPRRSSPRRASPRRASPRRISPRPFSPKRDVDHRANYKDRDEGKKEEIGEADSANDWRDESLRPKARVMKPAKENDGLRDKKGPRLNNSIDKKKTNDSPVLLKYEEPAKPVFGQTSKFAALDVEENDNSDNEEE</sequence>
<feature type="coiled-coil region" evidence="3">
    <location>
        <begin position="32"/>
        <end position="59"/>
    </location>
</feature>
<gene>
    <name evidence="7" type="primary">LOC100215411</name>
</gene>
<feature type="compositionally biased region" description="Basic and acidic residues" evidence="4">
    <location>
        <begin position="382"/>
        <end position="403"/>
    </location>
</feature>
<evidence type="ECO:0000313" key="6">
    <source>
        <dbReference type="Proteomes" id="UP001652625"/>
    </source>
</evidence>
<dbReference type="RefSeq" id="XP_065666093.1">
    <property type="nucleotide sequence ID" value="XM_065810021.1"/>
</dbReference>
<dbReference type="InterPro" id="IPR012677">
    <property type="entry name" value="Nucleotide-bd_a/b_plait_sf"/>
</dbReference>
<feature type="compositionally biased region" description="Basic and acidic residues" evidence="4">
    <location>
        <begin position="360"/>
        <end position="372"/>
    </location>
</feature>
<evidence type="ECO:0000256" key="1">
    <source>
        <dbReference type="ARBA" id="ARBA00022884"/>
    </source>
</evidence>
<dbReference type="Pfam" id="PF00076">
    <property type="entry name" value="RRM_1"/>
    <property type="match status" value="1"/>
</dbReference>
<dbReference type="SMART" id="SM00360">
    <property type="entry name" value="RRM"/>
    <property type="match status" value="1"/>
</dbReference>
<name>A0ABM4CVX1_HYDVU</name>
<keyword evidence="3" id="KW-0175">Coiled coil</keyword>
<protein>
    <submittedName>
        <fullName evidence="7">Eukaryotic translation initiation factor 4B isoform X2</fullName>
    </submittedName>
</protein>
<dbReference type="GeneID" id="100215411"/>
<feature type="compositionally biased region" description="Basic and acidic residues" evidence="4">
    <location>
        <begin position="498"/>
        <end position="518"/>
    </location>
</feature>
<keyword evidence="1 2" id="KW-0694">RNA-binding</keyword>
<dbReference type="PROSITE" id="PS50102">
    <property type="entry name" value="RRM"/>
    <property type="match status" value="1"/>
</dbReference>
<reference evidence="7" key="1">
    <citation type="submission" date="2025-08" db="UniProtKB">
        <authorList>
            <consortium name="RefSeq"/>
        </authorList>
    </citation>
    <scope>IDENTIFICATION</scope>
</reference>
<evidence type="ECO:0000259" key="5">
    <source>
        <dbReference type="PROSITE" id="PS50102"/>
    </source>
</evidence>
<keyword evidence="7" id="KW-0648">Protein biosynthesis</keyword>
<accession>A0ABM4CVX1</accession>
<feature type="region of interest" description="Disordered" evidence="4">
    <location>
        <begin position="350"/>
        <end position="724"/>
    </location>
</feature>
<feature type="compositionally biased region" description="Basic and acidic residues" evidence="4">
    <location>
        <begin position="426"/>
        <end position="491"/>
    </location>
</feature>
<dbReference type="PANTHER" id="PTHR23236">
    <property type="entry name" value="EUKARYOTIC TRANSLATION INITIATION FACTOR 4B/4H"/>
    <property type="match status" value="1"/>
</dbReference>
<dbReference type="GO" id="GO:0003743">
    <property type="term" value="F:translation initiation factor activity"/>
    <property type="evidence" value="ECO:0007669"/>
    <property type="project" value="UniProtKB-KW"/>
</dbReference>
<feature type="compositionally biased region" description="Basic and acidic residues" evidence="4">
    <location>
        <begin position="410"/>
        <end position="419"/>
    </location>
</feature>
<dbReference type="InterPro" id="IPR035979">
    <property type="entry name" value="RBD_domain_sf"/>
</dbReference>
<evidence type="ECO:0000256" key="3">
    <source>
        <dbReference type="SAM" id="Coils"/>
    </source>
</evidence>
<feature type="compositionally biased region" description="Basic residues" evidence="4">
    <location>
        <begin position="586"/>
        <end position="611"/>
    </location>
</feature>
<organism evidence="6 7">
    <name type="scientific">Hydra vulgaris</name>
    <name type="common">Hydra</name>
    <name type="synonym">Hydra attenuata</name>
    <dbReference type="NCBI Taxonomy" id="6087"/>
    <lineage>
        <taxon>Eukaryota</taxon>
        <taxon>Metazoa</taxon>
        <taxon>Cnidaria</taxon>
        <taxon>Hydrozoa</taxon>
        <taxon>Hydroidolina</taxon>
        <taxon>Anthoathecata</taxon>
        <taxon>Aplanulata</taxon>
        <taxon>Hydridae</taxon>
        <taxon>Hydra</taxon>
    </lineage>
</organism>
<evidence type="ECO:0000256" key="2">
    <source>
        <dbReference type="PROSITE-ProRule" id="PRU00176"/>
    </source>
</evidence>
<feature type="compositionally biased region" description="Basic and acidic residues" evidence="4">
    <location>
        <begin position="617"/>
        <end position="638"/>
    </location>
</feature>
<evidence type="ECO:0000256" key="4">
    <source>
        <dbReference type="SAM" id="MobiDB-lite"/>
    </source>
</evidence>
<dbReference type="InterPro" id="IPR000504">
    <property type="entry name" value="RRM_dom"/>
</dbReference>
<dbReference type="Gene3D" id="3.30.70.1820">
    <property type="entry name" value="L1 transposable element, RRM domain"/>
    <property type="match status" value="1"/>
</dbReference>
<dbReference type="PANTHER" id="PTHR23236:SF2">
    <property type="entry name" value="EUKARYOTIC TRANSLATION INITIATION FACTOR 4B"/>
    <property type="match status" value="1"/>
</dbReference>
<dbReference type="Proteomes" id="UP001652625">
    <property type="component" value="Chromosome 11"/>
</dbReference>
<dbReference type="CDD" id="cd12402">
    <property type="entry name" value="RRM_eIF4B"/>
    <property type="match status" value="1"/>
</dbReference>
<feature type="compositionally biased region" description="Basic and acidic residues" evidence="4">
    <location>
        <begin position="550"/>
        <end position="582"/>
    </location>
</feature>
<proteinExistence type="predicted"/>
<dbReference type="InterPro" id="IPR033107">
    <property type="entry name" value="EIF-4B_RRM"/>
</dbReference>
<feature type="compositionally biased region" description="Basic and acidic residues" evidence="4">
    <location>
        <begin position="661"/>
        <end position="673"/>
    </location>
</feature>
<feature type="domain" description="RRM" evidence="5">
    <location>
        <begin position="273"/>
        <end position="347"/>
    </location>
</feature>
<keyword evidence="7" id="KW-0396">Initiation factor</keyword>